<comment type="caution">
    <text evidence="5">The sequence shown here is derived from an EMBL/GenBank/DDBJ whole genome shotgun (WGS) entry which is preliminary data.</text>
</comment>
<evidence type="ECO:0000256" key="1">
    <source>
        <dbReference type="ARBA" id="ARBA00023015"/>
    </source>
</evidence>
<evidence type="ECO:0000259" key="4">
    <source>
        <dbReference type="Pfam" id="PF03131"/>
    </source>
</evidence>
<dbReference type="GO" id="GO:0003677">
    <property type="term" value="F:DNA binding"/>
    <property type="evidence" value="ECO:0007669"/>
    <property type="project" value="UniProtKB-KW"/>
</dbReference>
<accession>A0AAV7JTW7</accession>
<keyword evidence="1" id="KW-0805">Transcription regulation</keyword>
<feature type="domain" description="Basic leucine zipper" evidence="4">
    <location>
        <begin position="24"/>
        <end position="108"/>
    </location>
</feature>
<dbReference type="AlphaFoldDB" id="A0AAV7JTW7"/>
<evidence type="ECO:0000256" key="2">
    <source>
        <dbReference type="ARBA" id="ARBA00023125"/>
    </source>
</evidence>
<dbReference type="InterPro" id="IPR004826">
    <property type="entry name" value="bZIP_Maf"/>
</dbReference>
<protein>
    <recommendedName>
        <fullName evidence="4">Basic leucine zipper domain-containing protein</fullName>
    </recommendedName>
</protein>
<sequence length="110" mass="13176">MAKTLAETLCEHIEYRHCLLPLPDFEIEQLDRHELNSKLAELGLTPDEIKLVKQRRRALKSRVYTRKSRQKIDDTIKDLEVEKGLLMQEYRSIMKEITSLREMKQHYLHT</sequence>
<evidence type="ECO:0000313" key="6">
    <source>
        <dbReference type="Proteomes" id="UP001165289"/>
    </source>
</evidence>
<evidence type="ECO:0000256" key="3">
    <source>
        <dbReference type="ARBA" id="ARBA00023163"/>
    </source>
</evidence>
<dbReference type="GO" id="GO:0006355">
    <property type="term" value="P:regulation of DNA-templated transcription"/>
    <property type="evidence" value="ECO:0007669"/>
    <property type="project" value="InterPro"/>
</dbReference>
<organism evidence="5 6">
    <name type="scientific">Oopsacas minuta</name>
    <dbReference type="NCBI Taxonomy" id="111878"/>
    <lineage>
        <taxon>Eukaryota</taxon>
        <taxon>Metazoa</taxon>
        <taxon>Porifera</taxon>
        <taxon>Hexactinellida</taxon>
        <taxon>Hexasterophora</taxon>
        <taxon>Lyssacinosida</taxon>
        <taxon>Leucopsacidae</taxon>
        <taxon>Oopsacas</taxon>
    </lineage>
</organism>
<dbReference type="InterPro" id="IPR008917">
    <property type="entry name" value="TF_DNA-bd_sf"/>
</dbReference>
<dbReference type="EMBL" id="JAKMXF010000300">
    <property type="protein sequence ID" value="KAI6652110.1"/>
    <property type="molecule type" value="Genomic_DNA"/>
</dbReference>
<proteinExistence type="predicted"/>
<keyword evidence="2" id="KW-0238">DNA-binding</keyword>
<name>A0AAV7JTW7_9METZ</name>
<dbReference type="Proteomes" id="UP001165289">
    <property type="component" value="Unassembled WGS sequence"/>
</dbReference>
<reference evidence="5 6" key="1">
    <citation type="journal article" date="2023" name="BMC Biol.">
        <title>The compact genome of the sponge Oopsacas minuta (Hexactinellida) is lacking key metazoan core genes.</title>
        <authorList>
            <person name="Santini S."/>
            <person name="Schenkelaars Q."/>
            <person name="Jourda C."/>
            <person name="Duchesne M."/>
            <person name="Belahbib H."/>
            <person name="Rocher C."/>
            <person name="Selva M."/>
            <person name="Riesgo A."/>
            <person name="Vervoort M."/>
            <person name="Leys S.P."/>
            <person name="Kodjabachian L."/>
            <person name="Le Bivic A."/>
            <person name="Borchiellini C."/>
            <person name="Claverie J.M."/>
            <person name="Renard E."/>
        </authorList>
    </citation>
    <scope>NUCLEOTIDE SEQUENCE [LARGE SCALE GENOMIC DNA]</scope>
    <source>
        <strain evidence="5">SPO-2</strain>
    </source>
</reference>
<dbReference type="Pfam" id="PF03131">
    <property type="entry name" value="bZIP_Maf"/>
    <property type="match status" value="1"/>
</dbReference>
<keyword evidence="3" id="KW-0804">Transcription</keyword>
<dbReference type="Gene3D" id="1.20.5.170">
    <property type="match status" value="1"/>
</dbReference>
<dbReference type="SUPFAM" id="SSF47454">
    <property type="entry name" value="A DNA-binding domain in eukaryotic transcription factors"/>
    <property type="match status" value="1"/>
</dbReference>
<gene>
    <name evidence="5" type="ORF">LOD99_4655</name>
</gene>
<evidence type="ECO:0000313" key="5">
    <source>
        <dbReference type="EMBL" id="KAI6652110.1"/>
    </source>
</evidence>
<keyword evidence="6" id="KW-1185">Reference proteome</keyword>